<accession>A0A520XFB0</accession>
<reference evidence="2 3" key="1">
    <citation type="submission" date="2019-01" db="EMBL/GenBank/DDBJ databases">
        <title>Insights into ecological role of a new deltaproteobacterial order Candidatus Sinidesulfobacterales (Sva0485) by metagenomics and metatranscriptomics.</title>
        <authorList>
            <person name="Tan S."/>
            <person name="Liu J."/>
            <person name="Fang Y."/>
            <person name="Hedlund B."/>
            <person name="Lian Z.-H."/>
            <person name="Huang L.-Y."/>
            <person name="Li J.-T."/>
            <person name="Huang L.-N."/>
            <person name="Li W.-J."/>
            <person name="Jiang H.-C."/>
            <person name="Dong H.-L."/>
            <person name="Shu W.-S."/>
        </authorList>
    </citation>
    <scope>NUCLEOTIDE SEQUENCE [LARGE SCALE GENOMIC DNA]</scope>
    <source>
        <strain evidence="2">AP4</strain>
    </source>
</reference>
<comment type="caution">
    <text evidence="2">The sequence shown here is derived from an EMBL/GenBank/DDBJ whole genome shotgun (WGS) entry which is preliminary data.</text>
</comment>
<gene>
    <name evidence="2" type="ORF">EVJ48_02820</name>
</gene>
<dbReference type="Gene3D" id="3.90.320.10">
    <property type="match status" value="1"/>
</dbReference>
<protein>
    <recommendedName>
        <fullName evidence="1">PD-(D/E)XK endonuclease-like domain-containing protein</fullName>
    </recommendedName>
</protein>
<feature type="domain" description="PD-(D/E)XK endonuclease-like" evidence="1">
    <location>
        <begin position="77"/>
        <end position="174"/>
    </location>
</feature>
<sequence>MHELIFDKENHLYYWEGRLVPSVTEILKKSGIIDDRFFKPGSAEKGTRIHELCEQIAKREEPDEENGYTKAFRKFLEDTKIEPAEVETSYYSELDFAGTMDIIALFRGELVIIDIKTGAYQEWWPLQLAGYSMLIGNNDIRRFSLEIKNTEKYKFTEYKNREEDAAGFMSALETYNQLYRGGFIADFC</sequence>
<dbReference type="InterPro" id="IPR011604">
    <property type="entry name" value="PDDEXK-like_dom_sf"/>
</dbReference>
<dbReference type="InterPro" id="IPR038726">
    <property type="entry name" value="PDDEXK_AddAB-type"/>
</dbReference>
<name>A0A520XFB0_9DELT</name>
<dbReference type="Proteomes" id="UP000322454">
    <property type="component" value="Unassembled WGS sequence"/>
</dbReference>
<evidence type="ECO:0000259" key="1">
    <source>
        <dbReference type="Pfam" id="PF12705"/>
    </source>
</evidence>
<dbReference type="Pfam" id="PF12705">
    <property type="entry name" value="PDDEXK_1"/>
    <property type="match status" value="1"/>
</dbReference>
<dbReference type="EMBL" id="SHMQ01000005">
    <property type="protein sequence ID" value="RZV39871.1"/>
    <property type="molecule type" value="Genomic_DNA"/>
</dbReference>
<organism evidence="2 3">
    <name type="scientific">Candidatus Acidulodesulfobacterium acidiphilum</name>
    <dbReference type="NCBI Taxonomy" id="2597224"/>
    <lineage>
        <taxon>Bacteria</taxon>
        <taxon>Deltaproteobacteria</taxon>
        <taxon>Candidatus Acidulodesulfobacterales</taxon>
        <taxon>Candidatus Acidulodesulfobacterium</taxon>
    </lineage>
</organism>
<dbReference type="AlphaFoldDB" id="A0A520XFB0"/>
<proteinExistence type="predicted"/>
<evidence type="ECO:0000313" key="3">
    <source>
        <dbReference type="Proteomes" id="UP000322454"/>
    </source>
</evidence>
<evidence type="ECO:0000313" key="2">
    <source>
        <dbReference type="EMBL" id="RZV39871.1"/>
    </source>
</evidence>